<keyword evidence="1" id="KW-0175">Coiled coil</keyword>
<accession>A0A952FIU8</accession>
<evidence type="ECO:0000256" key="1">
    <source>
        <dbReference type="SAM" id="Coils"/>
    </source>
</evidence>
<dbReference type="Proteomes" id="UP000700706">
    <property type="component" value="Unassembled WGS sequence"/>
</dbReference>
<evidence type="ECO:0000256" key="2">
    <source>
        <dbReference type="SAM" id="MobiDB-lite"/>
    </source>
</evidence>
<reference evidence="3" key="1">
    <citation type="submission" date="2020-06" db="EMBL/GenBank/DDBJ databases">
        <title>Stable isotope informed genome-resolved metagenomics uncovers potential trophic interactions in rhizosphere soil.</title>
        <authorList>
            <person name="Starr E.P."/>
            <person name="Shi S."/>
            <person name="Blazewicz S.J."/>
            <person name="Koch B.J."/>
            <person name="Probst A.J."/>
            <person name="Hungate B.A."/>
            <person name="Pett-Ridge J."/>
            <person name="Firestone M.K."/>
            <person name="Banfield J.F."/>
        </authorList>
    </citation>
    <scope>NUCLEOTIDE SEQUENCE</scope>
    <source>
        <strain evidence="3">YM_69_17</strain>
    </source>
</reference>
<feature type="compositionally biased region" description="Basic and acidic residues" evidence="2">
    <location>
        <begin position="82"/>
        <end position="99"/>
    </location>
</feature>
<feature type="compositionally biased region" description="Basic and acidic residues" evidence="2">
    <location>
        <begin position="110"/>
        <end position="147"/>
    </location>
</feature>
<dbReference type="EMBL" id="JAEKLZ010000162">
    <property type="protein sequence ID" value="MBW8725171.1"/>
    <property type="molecule type" value="Genomic_DNA"/>
</dbReference>
<dbReference type="Pfam" id="PF07321">
    <property type="entry name" value="YscO"/>
    <property type="match status" value="1"/>
</dbReference>
<dbReference type="AlphaFoldDB" id="A0A952FIU8"/>
<feature type="region of interest" description="Disordered" evidence="2">
    <location>
        <begin position="82"/>
        <end position="165"/>
    </location>
</feature>
<organism evidence="3 4">
    <name type="scientific">Inquilinus limosus</name>
    <dbReference type="NCBI Taxonomy" id="171674"/>
    <lineage>
        <taxon>Bacteria</taxon>
        <taxon>Pseudomonadati</taxon>
        <taxon>Pseudomonadota</taxon>
        <taxon>Alphaproteobacteria</taxon>
        <taxon>Rhodospirillales</taxon>
        <taxon>Rhodospirillaceae</taxon>
        <taxon>Inquilinus</taxon>
    </lineage>
</organism>
<name>A0A952FIU8_9PROT</name>
<comment type="caution">
    <text evidence="3">The sequence shown here is derived from an EMBL/GenBank/DDBJ whole genome shotgun (WGS) entry which is preliminary data.</text>
</comment>
<evidence type="ECO:0000313" key="4">
    <source>
        <dbReference type="Proteomes" id="UP000700706"/>
    </source>
</evidence>
<feature type="coiled-coil region" evidence="1">
    <location>
        <begin position="3"/>
        <end position="59"/>
    </location>
</feature>
<protein>
    <submittedName>
        <fullName evidence="3">YscO family type III secretion system apparatus protein</fullName>
    </submittedName>
</protein>
<evidence type="ECO:0000313" key="3">
    <source>
        <dbReference type="EMBL" id="MBW8725171.1"/>
    </source>
</evidence>
<proteinExistence type="predicted"/>
<sequence>MSKLDALDKLRKLRRDREKLAVESLGRERAALTAAEARERQAESDRAAYEAQRAAQEDRLYAAALEQPAVVDALERLGDHVSELADGSRRQDAALRQRQAETGQAETDTDAAREAWRQRRRDADRLDRLAERRGLARRKAAEIRDDVAAEDEASLTPPAPSGSRS</sequence>
<dbReference type="InterPro" id="IPR053716">
    <property type="entry name" value="Flag_assembly_chemotaxis_eff"/>
</dbReference>
<dbReference type="InterPro" id="IPR009929">
    <property type="entry name" value="T3SS_YscO"/>
</dbReference>
<gene>
    <name evidence="3" type="ORF">JF625_08475</name>
</gene>
<dbReference type="Gene3D" id="1.10.287.1700">
    <property type="match status" value="1"/>
</dbReference>